<organism evidence="1">
    <name type="scientific">Absidia glauca</name>
    <name type="common">Pin mould</name>
    <dbReference type="NCBI Taxonomy" id="4829"/>
    <lineage>
        <taxon>Eukaryota</taxon>
        <taxon>Fungi</taxon>
        <taxon>Fungi incertae sedis</taxon>
        <taxon>Mucoromycota</taxon>
        <taxon>Mucoromycotina</taxon>
        <taxon>Mucoromycetes</taxon>
        <taxon>Mucorales</taxon>
        <taxon>Cunninghamellaceae</taxon>
        <taxon>Absidia</taxon>
    </lineage>
</organism>
<accession>A0A168L433</accession>
<feature type="non-terminal residue" evidence="1">
    <location>
        <position position="347"/>
    </location>
</feature>
<gene>
    <name evidence="1" type="primary">ABSGL_01375.1 scaffold 1374</name>
</gene>
<reference evidence="1" key="1">
    <citation type="submission" date="2016-04" db="EMBL/GenBank/DDBJ databases">
        <authorList>
            <person name="Evans L.H."/>
            <person name="Alamgir A."/>
            <person name="Owens N."/>
            <person name="Weber N.D."/>
            <person name="Virtaneva K."/>
            <person name="Barbian K."/>
            <person name="Babar A."/>
            <person name="Rosenke K."/>
        </authorList>
    </citation>
    <scope>NUCLEOTIDE SEQUENCE [LARGE SCALE GENOMIC DNA]</scope>
    <source>
        <strain evidence="1">CBS 101.48</strain>
    </source>
</reference>
<dbReference type="InParanoid" id="A0A168L433"/>
<name>A0A168L433_ABSGL</name>
<keyword evidence="2" id="KW-1185">Reference proteome</keyword>
<protein>
    <submittedName>
        <fullName evidence="1">Uncharacterized protein</fullName>
    </submittedName>
</protein>
<evidence type="ECO:0000313" key="2">
    <source>
        <dbReference type="Proteomes" id="UP000078561"/>
    </source>
</evidence>
<dbReference type="EMBL" id="LT550540">
    <property type="protein sequence ID" value="SAL96026.1"/>
    <property type="molecule type" value="Genomic_DNA"/>
</dbReference>
<dbReference type="AlphaFoldDB" id="A0A168L433"/>
<proteinExistence type="predicted"/>
<sequence>MKGNARLVLRSGSVAVGSWCLRGGCKGQAHEEWKTLARAEQIKWHDAEDTKPVIYLGYPLYSTETQLQHFLDAIEWKITNHANMMKARSLSVLGRSLIANALLLSKLWHILRVTVTPNGWLSKIRRIIRGFIFPFSPHPSWSVACEPKSKGGLGVIDPEQQALALHNIHLHRLLEQVDDNPLSPVIRTLFQLYTGQRSLLPMMLMPPLFKPMLTPIPHLRHLSMLLKRLPPVQISDSWTPYTTQHIPLRLVLCTAITKSSKAPDIPIHFTVGTILQHLPNTDSFYPRHIRKNQRLLGQIIEALRVGQLRWCSLLQQQTNMLAQRKHPPATPTIHWSATWRWHISKDR</sequence>
<dbReference type="Proteomes" id="UP000078561">
    <property type="component" value="Unassembled WGS sequence"/>
</dbReference>
<dbReference type="OrthoDB" id="2417874at2759"/>
<evidence type="ECO:0000313" key="1">
    <source>
        <dbReference type="EMBL" id="SAL96026.1"/>
    </source>
</evidence>
<dbReference type="STRING" id="4829.A0A168L433"/>